<comment type="caution">
    <text evidence="1">The sequence shown here is derived from an EMBL/GenBank/DDBJ whole genome shotgun (WGS) entry which is preliminary data.</text>
</comment>
<dbReference type="Proteomes" id="UP001152422">
    <property type="component" value="Unassembled WGS sequence"/>
</dbReference>
<sequence>MKFNSKKIPYKDSWFKVKLNHNSYDNDFYIRIILLNDKDNDSSHNGHLVIKYEESKKAWWIVEININKKYQSQNYGAAMILQGIKTIRYLTGTYPESTKASYIHGLIGGIFIKDISMDEPITKSKGYWKIKAFYEYLGFGFIDDIHFEKDLSQTSLYEWEQRIELIIQVSELKLELAIKNQVLQSYEDDIKYVESKRLGRYLLNRR</sequence>
<reference evidence="1" key="1">
    <citation type="submission" date="2022-05" db="EMBL/GenBank/DDBJ databases">
        <title>Comparative genomics of Staphylococcus equorum isolates.</title>
        <authorList>
            <person name="Luelf R.H."/>
        </authorList>
    </citation>
    <scope>NUCLEOTIDE SEQUENCE</scope>
    <source>
        <strain evidence="1">TMW 2.2497</strain>
    </source>
</reference>
<dbReference type="AlphaFoldDB" id="A0A9X4LBR3"/>
<protein>
    <submittedName>
        <fullName evidence="1">Uncharacterized protein</fullName>
    </submittedName>
</protein>
<evidence type="ECO:0000313" key="1">
    <source>
        <dbReference type="EMBL" id="MDG0847027.1"/>
    </source>
</evidence>
<accession>A0A9X4LBR3</accession>
<dbReference type="RefSeq" id="WP_069818936.1">
    <property type="nucleotide sequence ID" value="NZ_JAMBPY010000008.1"/>
</dbReference>
<evidence type="ECO:0000313" key="2">
    <source>
        <dbReference type="Proteomes" id="UP001152422"/>
    </source>
</evidence>
<gene>
    <name evidence="1" type="ORF">M4L89_12390</name>
</gene>
<organism evidence="1 2">
    <name type="scientific">Staphylococcus equorum</name>
    <dbReference type="NCBI Taxonomy" id="246432"/>
    <lineage>
        <taxon>Bacteria</taxon>
        <taxon>Bacillati</taxon>
        <taxon>Bacillota</taxon>
        <taxon>Bacilli</taxon>
        <taxon>Bacillales</taxon>
        <taxon>Staphylococcaceae</taxon>
        <taxon>Staphylococcus</taxon>
    </lineage>
</organism>
<keyword evidence="2" id="KW-1185">Reference proteome</keyword>
<dbReference type="EMBL" id="JAMBQA010000008">
    <property type="protein sequence ID" value="MDG0847027.1"/>
    <property type="molecule type" value="Genomic_DNA"/>
</dbReference>
<proteinExistence type="predicted"/>
<name>A0A9X4LBR3_9STAP</name>